<dbReference type="InterPro" id="IPR037504">
    <property type="entry name" value="PSI_induc_2"/>
</dbReference>
<accession>A0A1G4KGS9</accession>
<name>A0A1G4KGS9_9SACH</name>
<dbReference type="OrthoDB" id="3980401at2759"/>
<dbReference type="AlphaFoldDB" id="A0A1G4KGS9"/>
<keyword evidence="3" id="KW-1185">Reference proteome</keyword>
<proteinExistence type="predicted"/>
<feature type="transmembrane region" description="Helical" evidence="1">
    <location>
        <begin position="27"/>
        <end position="46"/>
    </location>
</feature>
<sequence length="144" mass="16439">MLIGSQIPGELISRQVSWLPSINNKTWRILAIVGIVIACLLVLWILGSFLRCCVHGAAGICEFCFWCCPRSRPHRSVQGQRPLRPPPPSYSAPMVIYQPIVEPESSYYREVHYDLESQKPYNAAAANEQYEFQGYPAHNSRIRY</sequence>
<evidence type="ECO:0000313" key="3">
    <source>
        <dbReference type="Proteomes" id="UP000191144"/>
    </source>
</evidence>
<dbReference type="Proteomes" id="UP000191144">
    <property type="component" value="Chromosome H"/>
</dbReference>
<dbReference type="PANTHER" id="PTHR40018">
    <property type="entry name" value="[PSI+] INDUCTION PROTEIN 2"/>
    <property type="match status" value="1"/>
</dbReference>
<dbReference type="EMBL" id="LT598480">
    <property type="protein sequence ID" value="SCV03725.1"/>
    <property type="molecule type" value="Genomic_DNA"/>
</dbReference>
<reference evidence="3" key="1">
    <citation type="submission" date="2016-03" db="EMBL/GenBank/DDBJ databases">
        <authorList>
            <person name="Devillers Hugo."/>
        </authorList>
    </citation>
    <scope>NUCLEOTIDE SEQUENCE [LARGE SCALE GENOMIC DNA]</scope>
</reference>
<organism evidence="2 3">
    <name type="scientific">Lachancea meyersii CBS 8951</name>
    <dbReference type="NCBI Taxonomy" id="1266667"/>
    <lineage>
        <taxon>Eukaryota</taxon>
        <taxon>Fungi</taxon>
        <taxon>Dikarya</taxon>
        <taxon>Ascomycota</taxon>
        <taxon>Saccharomycotina</taxon>
        <taxon>Saccharomycetes</taxon>
        <taxon>Saccharomycetales</taxon>
        <taxon>Saccharomycetaceae</taxon>
        <taxon>Lachancea</taxon>
    </lineage>
</organism>
<keyword evidence="1" id="KW-0472">Membrane</keyword>
<keyword evidence="1" id="KW-0812">Transmembrane</keyword>
<keyword evidence="1" id="KW-1133">Transmembrane helix</keyword>
<dbReference type="GO" id="GO:0005935">
    <property type="term" value="C:cellular bud neck"/>
    <property type="evidence" value="ECO:0007669"/>
    <property type="project" value="TreeGrafter"/>
</dbReference>
<evidence type="ECO:0000313" key="2">
    <source>
        <dbReference type="EMBL" id="SCV03725.1"/>
    </source>
</evidence>
<gene>
    <name evidence="2" type="ORF">LAME_0H12728G</name>
</gene>
<evidence type="ECO:0000256" key="1">
    <source>
        <dbReference type="SAM" id="Phobius"/>
    </source>
</evidence>
<dbReference type="PANTHER" id="PTHR40018:SF1">
    <property type="entry name" value="[PSI+] INDUCTION PROTEIN 2"/>
    <property type="match status" value="1"/>
</dbReference>
<dbReference type="GO" id="GO:0005886">
    <property type="term" value="C:plasma membrane"/>
    <property type="evidence" value="ECO:0007669"/>
    <property type="project" value="TreeGrafter"/>
</dbReference>
<protein>
    <submittedName>
        <fullName evidence="2">LAME_0H12728g1_1</fullName>
    </submittedName>
</protein>